<accession>A0ABN8BAU8</accession>
<gene>
    <name evidence="2" type="ORF">CHILSU_LOCUS7020</name>
</gene>
<dbReference type="EMBL" id="OU963918">
    <property type="protein sequence ID" value="CAH0403737.1"/>
    <property type="molecule type" value="Genomic_DNA"/>
</dbReference>
<evidence type="ECO:0000256" key="1">
    <source>
        <dbReference type="SAM" id="SignalP"/>
    </source>
</evidence>
<dbReference type="Proteomes" id="UP001153292">
    <property type="component" value="Chromosome 25"/>
</dbReference>
<evidence type="ECO:0000313" key="2">
    <source>
        <dbReference type="EMBL" id="CAH0403737.1"/>
    </source>
</evidence>
<feature type="signal peptide" evidence="1">
    <location>
        <begin position="1"/>
        <end position="18"/>
    </location>
</feature>
<protein>
    <submittedName>
        <fullName evidence="2">Uncharacterized protein</fullName>
    </submittedName>
</protein>
<sequence>MKIIQCCIIFILLKVISAKIKIDITAGSNPKDVVVKYSGADLKVVTDHEINLFRINDRNLKEALKKRYGTKPTNVYVKSPTPWGDLYKKNYWEQVTRVLTVKSATVKTASMRPEIVTSHVFENFSNKTIKVNTAISQTVENTVSSSWSKFNELTVSQEIEYDVNVVFEKITARMGISYTSSWGKSEEISEAVTIGSSTSMETKLAPGEAVTSVLSANRGAMEIEVIYKASLKGNVAVNYKRKVNGHHFLGPTIQDVMGNGNLSNEKTYIQTIKVGFYSEATLKVYDKVTGKPI</sequence>
<keyword evidence="1" id="KW-0732">Signal</keyword>
<dbReference type="SUPFAM" id="SSF56973">
    <property type="entry name" value="Aerolisin/ETX pore-forming domain"/>
    <property type="match status" value="1"/>
</dbReference>
<dbReference type="Gene3D" id="2.170.15.10">
    <property type="entry name" value="Proaerolysin, chain A, domain 3"/>
    <property type="match status" value="1"/>
</dbReference>
<reference evidence="2" key="1">
    <citation type="submission" date="2021-12" db="EMBL/GenBank/DDBJ databases">
        <authorList>
            <person name="King R."/>
        </authorList>
    </citation>
    <scope>NUCLEOTIDE SEQUENCE</scope>
</reference>
<feature type="chain" id="PRO_5046734312" evidence="1">
    <location>
        <begin position="19"/>
        <end position="293"/>
    </location>
</feature>
<proteinExistence type="predicted"/>
<evidence type="ECO:0000313" key="3">
    <source>
        <dbReference type="Proteomes" id="UP001153292"/>
    </source>
</evidence>
<name>A0ABN8BAU8_CHISP</name>
<keyword evidence="3" id="KW-1185">Reference proteome</keyword>
<organism evidence="2 3">
    <name type="scientific">Chilo suppressalis</name>
    <name type="common">Asiatic rice borer moth</name>
    <dbReference type="NCBI Taxonomy" id="168631"/>
    <lineage>
        <taxon>Eukaryota</taxon>
        <taxon>Metazoa</taxon>
        <taxon>Ecdysozoa</taxon>
        <taxon>Arthropoda</taxon>
        <taxon>Hexapoda</taxon>
        <taxon>Insecta</taxon>
        <taxon>Pterygota</taxon>
        <taxon>Neoptera</taxon>
        <taxon>Endopterygota</taxon>
        <taxon>Lepidoptera</taxon>
        <taxon>Glossata</taxon>
        <taxon>Ditrysia</taxon>
        <taxon>Pyraloidea</taxon>
        <taxon>Crambidae</taxon>
        <taxon>Crambinae</taxon>
        <taxon>Chilo</taxon>
    </lineage>
</organism>
<dbReference type="CDD" id="cd20235">
    <property type="entry name" value="PFM_spherulin-2a-like"/>
    <property type="match status" value="1"/>
</dbReference>